<dbReference type="Proteomes" id="UP000182764">
    <property type="component" value="Unassembled WGS sequence"/>
</dbReference>
<sequence length="344" mass="39780">MLLDKVREFLGKHQRGLTYLSIFSALNLLLKLFYDNVYIQHENPVILTILVGILIVCTFASYLNRRRHLLSHFILESSEFINLYALDLNYRFLAVNHNDIRLMEEIFHFTPKIGDTPMRYLGKEDATRLKINVDRAKKGETFTFMDTIKIGDKTLYWQNLYSPIYNASKKVIGIFCIVLDVTEQRVQEIEMQKMAYEDGLTQVHNRRYIELAFEECLARKEEEITVIISDLDKFKEANDTFGHATGDKILIEFGEILTKIMPKNAIVARLGGDEFAILLPGVSENQAEFLIKLVQAEMIVKNMIVTASLGSYTDSYQSHKTFVDFCSMADKKMYADKSQKGEYR</sequence>
<evidence type="ECO:0000256" key="1">
    <source>
        <dbReference type="SAM" id="Phobius"/>
    </source>
</evidence>
<dbReference type="Pfam" id="PF00990">
    <property type="entry name" value="GGDEF"/>
    <property type="match status" value="1"/>
</dbReference>
<dbReference type="PROSITE" id="PS50887">
    <property type="entry name" value="GGDEF"/>
    <property type="match status" value="1"/>
</dbReference>
<dbReference type="InterPro" id="IPR000160">
    <property type="entry name" value="GGDEF_dom"/>
</dbReference>
<dbReference type="SMART" id="SM00267">
    <property type="entry name" value="GGDEF"/>
    <property type="match status" value="1"/>
</dbReference>
<dbReference type="InterPro" id="IPR029787">
    <property type="entry name" value="Nucleotide_cyclase"/>
</dbReference>
<dbReference type="SUPFAM" id="SSF55073">
    <property type="entry name" value="Nucleotide cyclase"/>
    <property type="match status" value="1"/>
</dbReference>
<feature type="transmembrane region" description="Helical" evidence="1">
    <location>
        <begin position="16"/>
        <end position="34"/>
    </location>
</feature>
<feature type="domain" description="GGDEF" evidence="3">
    <location>
        <begin position="222"/>
        <end position="344"/>
    </location>
</feature>
<dbReference type="EMBL" id="FOBM01000011">
    <property type="protein sequence ID" value="SEM28759.1"/>
    <property type="molecule type" value="Genomic_DNA"/>
</dbReference>
<dbReference type="InterPro" id="IPR035965">
    <property type="entry name" value="PAS-like_dom_sf"/>
</dbReference>
<feature type="transmembrane region" description="Helical" evidence="1">
    <location>
        <begin position="46"/>
        <end position="63"/>
    </location>
</feature>
<keyword evidence="1" id="KW-0472">Membrane</keyword>
<dbReference type="CDD" id="cd01949">
    <property type="entry name" value="GGDEF"/>
    <property type="match status" value="1"/>
</dbReference>
<dbReference type="AlphaFoldDB" id="A0A1H7X6R9"/>
<dbReference type="Pfam" id="PF08448">
    <property type="entry name" value="PAS_4"/>
    <property type="match status" value="1"/>
</dbReference>
<organism evidence="4 5">
    <name type="scientific">Streptococcus gallolyticus</name>
    <dbReference type="NCBI Taxonomy" id="315405"/>
    <lineage>
        <taxon>Bacteria</taxon>
        <taxon>Bacillati</taxon>
        <taxon>Bacillota</taxon>
        <taxon>Bacilli</taxon>
        <taxon>Lactobacillales</taxon>
        <taxon>Streptococcaceae</taxon>
        <taxon>Streptococcus</taxon>
    </lineage>
</organism>
<dbReference type="SUPFAM" id="SSF55785">
    <property type="entry name" value="PYP-like sensor domain (PAS domain)"/>
    <property type="match status" value="1"/>
</dbReference>
<evidence type="ECO:0000313" key="4">
    <source>
        <dbReference type="EMBL" id="SEM28759.1"/>
    </source>
</evidence>
<gene>
    <name evidence="4" type="ORF">SAMN04487839_11137</name>
</gene>
<dbReference type="InterPro" id="IPR050469">
    <property type="entry name" value="Diguanylate_Cyclase"/>
</dbReference>
<evidence type="ECO:0000313" key="5">
    <source>
        <dbReference type="Proteomes" id="UP000182764"/>
    </source>
</evidence>
<dbReference type="GO" id="GO:1902201">
    <property type="term" value="P:negative regulation of bacterial-type flagellum-dependent cell motility"/>
    <property type="evidence" value="ECO:0007669"/>
    <property type="project" value="TreeGrafter"/>
</dbReference>
<dbReference type="GO" id="GO:0005886">
    <property type="term" value="C:plasma membrane"/>
    <property type="evidence" value="ECO:0007669"/>
    <property type="project" value="TreeGrafter"/>
</dbReference>
<dbReference type="GO" id="GO:0052621">
    <property type="term" value="F:diguanylate cyclase activity"/>
    <property type="evidence" value="ECO:0007669"/>
    <property type="project" value="TreeGrafter"/>
</dbReference>
<dbReference type="NCBIfam" id="TIGR00254">
    <property type="entry name" value="GGDEF"/>
    <property type="match status" value="1"/>
</dbReference>
<keyword evidence="1" id="KW-1133">Transmembrane helix</keyword>
<dbReference type="InterPro" id="IPR013656">
    <property type="entry name" value="PAS_4"/>
</dbReference>
<dbReference type="InterPro" id="IPR000700">
    <property type="entry name" value="PAS-assoc_C"/>
</dbReference>
<dbReference type="Gene3D" id="3.30.450.20">
    <property type="entry name" value="PAS domain"/>
    <property type="match status" value="1"/>
</dbReference>
<dbReference type="GO" id="GO:0043709">
    <property type="term" value="P:cell adhesion involved in single-species biofilm formation"/>
    <property type="evidence" value="ECO:0007669"/>
    <property type="project" value="TreeGrafter"/>
</dbReference>
<keyword evidence="1" id="KW-0812">Transmembrane</keyword>
<dbReference type="PANTHER" id="PTHR45138:SF6">
    <property type="entry name" value="DIGUANYLATE CYCLASE DGCN"/>
    <property type="match status" value="1"/>
</dbReference>
<feature type="domain" description="PAC" evidence="2">
    <location>
        <begin position="138"/>
        <end position="193"/>
    </location>
</feature>
<dbReference type="PROSITE" id="PS50113">
    <property type="entry name" value="PAC"/>
    <property type="match status" value="1"/>
</dbReference>
<dbReference type="PANTHER" id="PTHR45138">
    <property type="entry name" value="REGULATORY COMPONENTS OF SENSORY TRANSDUCTION SYSTEM"/>
    <property type="match status" value="1"/>
</dbReference>
<dbReference type="Gene3D" id="3.30.70.270">
    <property type="match status" value="1"/>
</dbReference>
<dbReference type="InterPro" id="IPR043128">
    <property type="entry name" value="Rev_trsase/Diguanyl_cyclase"/>
</dbReference>
<protein>
    <submittedName>
        <fullName evidence="4">Diguanylate cyclase (GGDEF) domain-containing protein</fullName>
    </submittedName>
</protein>
<dbReference type="RefSeq" id="WP_074596660.1">
    <property type="nucleotide sequence ID" value="NZ_FNUH01000006.1"/>
</dbReference>
<evidence type="ECO:0000259" key="2">
    <source>
        <dbReference type="PROSITE" id="PS50113"/>
    </source>
</evidence>
<reference evidence="4 5" key="1">
    <citation type="submission" date="2016-10" db="EMBL/GenBank/DDBJ databases">
        <authorList>
            <person name="de Groot N.N."/>
        </authorList>
    </citation>
    <scope>NUCLEOTIDE SEQUENCE [LARGE SCALE GENOMIC DNA]</scope>
    <source>
        <strain evidence="4 5">VTM1R29</strain>
    </source>
</reference>
<name>A0A1H7X6R9_9STRE</name>
<proteinExistence type="predicted"/>
<accession>A0A1H7X6R9</accession>
<evidence type="ECO:0000259" key="3">
    <source>
        <dbReference type="PROSITE" id="PS50887"/>
    </source>
</evidence>